<keyword evidence="3" id="KW-1185">Reference proteome</keyword>
<keyword evidence="1" id="KW-0472">Membrane</keyword>
<feature type="transmembrane region" description="Helical" evidence="1">
    <location>
        <begin position="92"/>
        <end position="111"/>
    </location>
</feature>
<gene>
    <name evidence="2" type="ORF">TEA_013631</name>
</gene>
<keyword evidence="1" id="KW-1133">Transmembrane helix</keyword>
<comment type="caution">
    <text evidence="2">The sequence shown here is derived from an EMBL/GenBank/DDBJ whole genome shotgun (WGS) entry which is preliminary data.</text>
</comment>
<evidence type="ECO:0000313" key="2">
    <source>
        <dbReference type="EMBL" id="THG04740.1"/>
    </source>
</evidence>
<dbReference type="EMBL" id="SDRB02010712">
    <property type="protein sequence ID" value="THG04740.1"/>
    <property type="molecule type" value="Genomic_DNA"/>
</dbReference>
<reference evidence="2 3" key="1">
    <citation type="journal article" date="2018" name="Proc. Natl. Acad. Sci. U.S.A.">
        <title>Draft genome sequence of Camellia sinensis var. sinensis provides insights into the evolution of the tea genome and tea quality.</title>
        <authorList>
            <person name="Wei C."/>
            <person name="Yang H."/>
            <person name="Wang S."/>
            <person name="Zhao J."/>
            <person name="Liu C."/>
            <person name="Gao L."/>
            <person name="Xia E."/>
            <person name="Lu Y."/>
            <person name="Tai Y."/>
            <person name="She G."/>
            <person name="Sun J."/>
            <person name="Cao H."/>
            <person name="Tong W."/>
            <person name="Gao Q."/>
            <person name="Li Y."/>
            <person name="Deng W."/>
            <person name="Jiang X."/>
            <person name="Wang W."/>
            <person name="Chen Q."/>
            <person name="Zhang S."/>
            <person name="Li H."/>
            <person name="Wu J."/>
            <person name="Wang P."/>
            <person name="Li P."/>
            <person name="Shi C."/>
            <person name="Zheng F."/>
            <person name="Jian J."/>
            <person name="Huang B."/>
            <person name="Shan D."/>
            <person name="Shi M."/>
            <person name="Fang C."/>
            <person name="Yue Y."/>
            <person name="Li F."/>
            <person name="Li D."/>
            <person name="Wei S."/>
            <person name="Han B."/>
            <person name="Jiang C."/>
            <person name="Yin Y."/>
            <person name="Xia T."/>
            <person name="Zhang Z."/>
            <person name="Bennetzen J.L."/>
            <person name="Zhao S."/>
            <person name="Wan X."/>
        </authorList>
    </citation>
    <scope>NUCLEOTIDE SEQUENCE [LARGE SCALE GENOMIC DNA]</scope>
    <source>
        <strain evidence="3">cv. Shuchazao</strain>
        <tissue evidence="2">Leaf</tissue>
    </source>
</reference>
<proteinExistence type="predicted"/>
<keyword evidence="1" id="KW-0812">Transmembrane</keyword>
<name>A0A4S4DNX5_CAMSN</name>
<evidence type="ECO:0000256" key="1">
    <source>
        <dbReference type="SAM" id="Phobius"/>
    </source>
</evidence>
<dbReference type="AlphaFoldDB" id="A0A4S4DNX5"/>
<dbReference type="InterPro" id="IPR015683">
    <property type="entry name" value="Ionotropic_Glu_rcpt"/>
</dbReference>
<organism evidence="2 3">
    <name type="scientific">Camellia sinensis var. sinensis</name>
    <name type="common">China tea</name>
    <dbReference type="NCBI Taxonomy" id="542762"/>
    <lineage>
        <taxon>Eukaryota</taxon>
        <taxon>Viridiplantae</taxon>
        <taxon>Streptophyta</taxon>
        <taxon>Embryophyta</taxon>
        <taxon>Tracheophyta</taxon>
        <taxon>Spermatophyta</taxon>
        <taxon>Magnoliopsida</taxon>
        <taxon>eudicotyledons</taxon>
        <taxon>Gunneridae</taxon>
        <taxon>Pentapetalae</taxon>
        <taxon>asterids</taxon>
        <taxon>Ericales</taxon>
        <taxon>Theaceae</taxon>
        <taxon>Camellia</taxon>
    </lineage>
</organism>
<protein>
    <recommendedName>
        <fullName evidence="4">Solute-binding protein family 3/N-terminal domain-containing protein</fullName>
    </recommendedName>
</protein>
<dbReference type="PANTHER" id="PTHR18966">
    <property type="entry name" value="IONOTROPIC GLUTAMATE RECEPTOR"/>
    <property type="match status" value="1"/>
</dbReference>
<evidence type="ECO:0000313" key="3">
    <source>
        <dbReference type="Proteomes" id="UP000306102"/>
    </source>
</evidence>
<dbReference type="Gene3D" id="3.40.190.10">
    <property type="entry name" value="Periplasmic binding protein-like II"/>
    <property type="match status" value="1"/>
</dbReference>
<sequence>MLGANSKLQSITSMALIADPKAHNFGADKRALKVPVFQKDSPIAASVSEAILTLSENEKLKQLEAQWFTPSKECLASQTTITNDNLNWQSFWGLYAFSGITSTICCLLFFIHRFYQRRHQVKEGYSTTNHEDLSIELVKLVDDQLDGHSNMATNNQLLEPVVISDVSSYRNPHLS</sequence>
<accession>A0A4S4DNX5</accession>
<evidence type="ECO:0008006" key="4">
    <source>
        <dbReference type="Google" id="ProtNLM"/>
    </source>
</evidence>
<dbReference type="Proteomes" id="UP000306102">
    <property type="component" value="Unassembled WGS sequence"/>
</dbReference>